<proteinExistence type="predicted"/>
<feature type="region of interest" description="Disordered" evidence="1">
    <location>
        <begin position="1"/>
        <end position="26"/>
    </location>
</feature>
<accession>A0AAV9GIY9</accession>
<evidence type="ECO:0000313" key="4">
    <source>
        <dbReference type="Proteomes" id="UP001321760"/>
    </source>
</evidence>
<name>A0AAV9GIY9_9PEZI</name>
<keyword evidence="4" id="KW-1185">Reference proteome</keyword>
<organism evidence="3 4">
    <name type="scientific">Podospora aff. communis PSN243</name>
    <dbReference type="NCBI Taxonomy" id="3040156"/>
    <lineage>
        <taxon>Eukaryota</taxon>
        <taxon>Fungi</taxon>
        <taxon>Dikarya</taxon>
        <taxon>Ascomycota</taxon>
        <taxon>Pezizomycotina</taxon>
        <taxon>Sordariomycetes</taxon>
        <taxon>Sordariomycetidae</taxon>
        <taxon>Sordariales</taxon>
        <taxon>Podosporaceae</taxon>
        <taxon>Podospora</taxon>
    </lineage>
</organism>
<dbReference type="Proteomes" id="UP001321760">
    <property type="component" value="Unassembled WGS sequence"/>
</dbReference>
<sequence>MQVHAQRNPKRKHPSDGDTPMQKKQRITMVSNPSSTTSHYFAAHELILAQIRPRFEVKTMSVMPSTSIKKHVDKALDHLGRFSAWDTSVLPGVVFFSGSLKASNKLITIGELVRRRIEESDQKWYQYNILNETECEEESVVEETFLAMDDDAGHESNDDEYFETLNPTIHELAVTPGKILRKSYMGTLFSRVPLDEIKNHPNISTQTNEASIDLLRKRKMGGRG</sequence>
<evidence type="ECO:0000259" key="2">
    <source>
        <dbReference type="Pfam" id="PF01918"/>
    </source>
</evidence>
<reference evidence="3" key="2">
    <citation type="submission" date="2023-05" db="EMBL/GenBank/DDBJ databases">
        <authorList>
            <consortium name="Lawrence Berkeley National Laboratory"/>
            <person name="Steindorff A."/>
            <person name="Hensen N."/>
            <person name="Bonometti L."/>
            <person name="Westerberg I."/>
            <person name="Brannstrom I.O."/>
            <person name="Guillou S."/>
            <person name="Cros-Aarteil S."/>
            <person name="Calhoun S."/>
            <person name="Haridas S."/>
            <person name="Kuo A."/>
            <person name="Mondo S."/>
            <person name="Pangilinan J."/>
            <person name="Riley R."/>
            <person name="Labutti K."/>
            <person name="Andreopoulos B."/>
            <person name="Lipzen A."/>
            <person name="Chen C."/>
            <person name="Yanf M."/>
            <person name="Daum C."/>
            <person name="Ng V."/>
            <person name="Clum A."/>
            <person name="Ohm R."/>
            <person name="Martin F."/>
            <person name="Silar P."/>
            <person name="Natvig D."/>
            <person name="Lalanne C."/>
            <person name="Gautier V."/>
            <person name="Ament-Velasquez S.L."/>
            <person name="Kruys A."/>
            <person name="Hutchinson M.I."/>
            <person name="Powell A.J."/>
            <person name="Barry K."/>
            <person name="Miller A.N."/>
            <person name="Grigoriev I.V."/>
            <person name="Debuchy R."/>
            <person name="Gladieux P."/>
            <person name="Thoren M.H."/>
            <person name="Johannesson H."/>
        </authorList>
    </citation>
    <scope>NUCLEOTIDE SEQUENCE</scope>
    <source>
        <strain evidence="3">PSN243</strain>
    </source>
</reference>
<dbReference type="GO" id="GO:0003676">
    <property type="term" value="F:nucleic acid binding"/>
    <property type="evidence" value="ECO:0007669"/>
    <property type="project" value="InterPro"/>
</dbReference>
<dbReference type="EMBL" id="MU865946">
    <property type="protein sequence ID" value="KAK4447900.1"/>
    <property type="molecule type" value="Genomic_DNA"/>
</dbReference>
<feature type="domain" description="DNA/RNA-binding protein Alba-like" evidence="2">
    <location>
        <begin position="58"/>
        <end position="133"/>
    </location>
</feature>
<protein>
    <recommendedName>
        <fullName evidence="2">DNA/RNA-binding protein Alba-like domain-containing protein</fullName>
    </recommendedName>
</protein>
<evidence type="ECO:0000313" key="3">
    <source>
        <dbReference type="EMBL" id="KAK4447900.1"/>
    </source>
</evidence>
<dbReference type="InterPro" id="IPR002775">
    <property type="entry name" value="DNA/RNA-bd_Alba-like"/>
</dbReference>
<evidence type="ECO:0000256" key="1">
    <source>
        <dbReference type="SAM" id="MobiDB-lite"/>
    </source>
</evidence>
<dbReference type="AlphaFoldDB" id="A0AAV9GIY9"/>
<comment type="caution">
    <text evidence="3">The sequence shown here is derived from an EMBL/GenBank/DDBJ whole genome shotgun (WGS) entry which is preliminary data.</text>
</comment>
<dbReference type="Pfam" id="PF01918">
    <property type="entry name" value="Alba"/>
    <property type="match status" value="1"/>
</dbReference>
<reference evidence="3" key="1">
    <citation type="journal article" date="2023" name="Mol. Phylogenet. Evol.">
        <title>Genome-scale phylogeny and comparative genomics of the fungal order Sordariales.</title>
        <authorList>
            <person name="Hensen N."/>
            <person name="Bonometti L."/>
            <person name="Westerberg I."/>
            <person name="Brannstrom I.O."/>
            <person name="Guillou S."/>
            <person name="Cros-Aarteil S."/>
            <person name="Calhoun S."/>
            <person name="Haridas S."/>
            <person name="Kuo A."/>
            <person name="Mondo S."/>
            <person name="Pangilinan J."/>
            <person name="Riley R."/>
            <person name="LaButti K."/>
            <person name="Andreopoulos B."/>
            <person name="Lipzen A."/>
            <person name="Chen C."/>
            <person name="Yan M."/>
            <person name="Daum C."/>
            <person name="Ng V."/>
            <person name="Clum A."/>
            <person name="Steindorff A."/>
            <person name="Ohm R.A."/>
            <person name="Martin F."/>
            <person name="Silar P."/>
            <person name="Natvig D.O."/>
            <person name="Lalanne C."/>
            <person name="Gautier V."/>
            <person name="Ament-Velasquez S.L."/>
            <person name="Kruys A."/>
            <person name="Hutchinson M.I."/>
            <person name="Powell A.J."/>
            <person name="Barry K."/>
            <person name="Miller A.N."/>
            <person name="Grigoriev I.V."/>
            <person name="Debuchy R."/>
            <person name="Gladieux P."/>
            <person name="Hiltunen Thoren M."/>
            <person name="Johannesson H."/>
        </authorList>
    </citation>
    <scope>NUCLEOTIDE SEQUENCE</scope>
    <source>
        <strain evidence="3">PSN243</strain>
    </source>
</reference>
<gene>
    <name evidence="3" type="ORF">QBC34DRAFT_408467</name>
</gene>